<feature type="transmembrane region" description="Helical" evidence="5">
    <location>
        <begin position="277"/>
        <end position="294"/>
    </location>
</feature>
<feature type="transmembrane region" description="Helical" evidence="5">
    <location>
        <begin position="362"/>
        <end position="383"/>
    </location>
</feature>
<evidence type="ECO:0000256" key="1">
    <source>
        <dbReference type="ARBA" id="ARBA00004141"/>
    </source>
</evidence>
<name>A0ABU3KPR3_9BURK</name>
<dbReference type="Proteomes" id="UP001321700">
    <property type="component" value="Unassembled WGS sequence"/>
</dbReference>
<keyword evidence="2 5" id="KW-0812">Transmembrane</keyword>
<evidence type="ECO:0000313" key="6">
    <source>
        <dbReference type="EMBL" id="MDT7519821.1"/>
    </source>
</evidence>
<evidence type="ECO:0000256" key="2">
    <source>
        <dbReference type="ARBA" id="ARBA00022692"/>
    </source>
</evidence>
<keyword evidence="4 5" id="KW-0472">Membrane</keyword>
<dbReference type="Gene3D" id="1.20.1250.20">
    <property type="entry name" value="MFS general substrate transporter like domains"/>
    <property type="match status" value="2"/>
</dbReference>
<dbReference type="RefSeq" id="WP_313875478.1">
    <property type="nucleotide sequence ID" value="NZ_JAVBIK010000001.1"/>
</dbReference>
<evidence type="ECO:0000256" key="4">
    <source>
        <dbReference type="ARBA" id="ARBA00023136"/>
    </source>
</evidence>
<feature type="transmembrane region" description="Helical" evidence="5">
    <location>
        <begin position="50"/>
        <end position="70"/>
    </location>
</feature>
<feature type="transmembrane region" description="Helical" evidence="5">
    <location>
        <begin position="332"/>
        <end position="356"/>
    </location>
</feature>
<feature type="transmembrane region" description="Helical" evidence="5">
    <location>
        <begin position="170"/>
        <end position="191"/>
    </location>
</feature>
<protein>
    <submittedName>
        <fullName evidence="6">MFS transporter</fullName>
    </submittedName>
</protein>
<dbReference type="CDD" id="cd17393">
    <property type="entry name" value="MFS_MosC_like"/>
    <property type="match status" value="1"/>
</dbReference>
<dbReference type="Pfam" id="PF07690">
    <property type="entry name" value="MFS_1"/>
    <property type="match status" value="1"/>
</dbReference>
<sequence>MDKGFEHGSPSQIRRAIWATRGLFALLGVFSAVWGVHIPSVKQRYALGEGALSLVLVAAAVGAVSAVMFAGRVIGRLGARQTAMLCAVVMACMLGLVLHWPGLPWLLLAMLLFGASLSVFDVAINTEGSALEVAGGQPIMGSLHGMFSLGAMGGAALAAGMLGAGVLAEWQLLGVGVAVAVAIWIGARWMLPTPPPTDKPKVHFTWPRGALLIMGLLTFAGMSAEGVIFDWCVLYLQQEVRMPHEQAAIGYAACAGAMAAMRFAADRLRALYSEQRLLQVSGVVTAVSMAGVLLTGHPVVAIIGCGLVGAGLAMIVPILYGAASRVPGTTPAAAIAAVSSIGYAGFMVGPPLIGFIAQHASLTAAMGVVVVAATVLALSARFVPEKAA</sequence>
<accession>A0ABU3KPR3</accession>
<evidence type="ECO:0000256" key="3">
    <source>
        <dbReference type="ARBA" id="ARBA00022989"/>
    </source>
</evidence>
<evidence type="ECO:0000313" key="7">
    <source>
        <dbReference type="Proteomes" id="UP001321700"/>
    </source>
</evidence>
<feature type="transmembrane region" description="Helical" evidence="5">
    <location>
        <begin position="211"/>
        <end position="236"/>
    </location>
</feature>
<dbReference type="EMBL" id="JAVBIK010000001">
    <property type="protein sequence ID" value="MDT7519821.1"/>
    <property type="molecule type" value="Genomic_DNA"/>
</dbReference>
<organism evidence="6 7">
    <name type="scientific">Rhodoferax potami</name>
    <dbReference type="NCBI Taxonomy" id="3068338"/>
    <lineage>
        <taxon>Bacteria</taxon>
        <taxon>Pseudomonadati</taxon>
        <taxon>Pseudomonadota</taxon>
        <taxon>Betaproteobacteria</taxon>
        <taxon>Burkholderiales</taxon>
        <taxon>Comamonadaceae</taxon>
        <taxon>Rhodoferax</taxon>
    </lineage>
</organism>
<evidence type="ECO:0000256" key="5">
    <source>
        <dbReference type="SAM" id="Phobius"/>
    </source>
</evidence>
<reference evidence="6 7" key="1">
    <citation type="submission" date="2023-08" db="EMBL/GenBank/DDBJ databases">
        <title>Rhodoferax potami sp. nov. and Rhodoferax mekongensis sp. nov., isolated from the Mekong River in Thailand.</title>
        <authorList>
            <person name="Kitikhun S."/>
            <person name="Charoenyingcharoen P."/>
            <person name="Siriarchawattana P."/>
            <person name="Likhitrattanapisal S."/>
            <person name="Nilsakha T."/>
            <person name="Chanpet A."/>
            <person name="Rattanawaree P."/>
            <person name="Ingsriswang S."/>
        </authorList>
    </citation>
    <scope>NUCLEOTIDE SEQUENCE [LARGE SCALE GENOMIC DNA]</scope>
    <source>
        <strain evidence="6 7">TBRC 17660</strain>
    </source>
</reference>
<dbReference type="InterPro" id="IPR011701">
    <property type="entry name" value="MFS"/>
</dbReference>
<dbReference type="InterPro" id="IPR051788">
    <property type="entry name" value="MFS_Transporter"/>
</dbReference>
<dbReference type="SUPFAM" id="SSF103473">
    <property type="entry name" value="MFS general substrate transporter"/>
    <property type="match status" value="1"/>
</dbReference>
<feature type="transmembrane region" description="Helical" evidence="5">
    <location>
        <begin position="82"/>
        <end position="100"/>
    </location>
</feature>
<feature type="transmembrane region" description="Helical" evidence="5">
    <location>
        <begin position="145"/>
        <end position="164"/>
    </location>
</feature>
<comment type="caution">
    <text evidence="6">The sequence shown here is derived from an EMBL/GenBank/DDBJ whole genome shotgun (WGS) entry which is preliminary data.</text>
</comment>
<keyword evidence="3 5" id="KW-1133">Transmembrane helix</keyword>
<feature type="transmembrane region" description="Helical" evidence="5">
    <location>
        <begin position="300"/>
        <end position="320"/>
    </location>
</feature>
<comment type="subcellular location">
    <subcellularLocation>
        <location evidence="1">Membrane</location>
        <topology evidence="1">Multi-pass membrane protein</topology>
    </subcellularLocation>
</comment>
<dbReference type="PANTHER" id="PTHR23514:SF13">
    <property type="entry name" value="INNER MEMBRANE PROTEIN YBJJ"/>
    <property type="match status" value="1"/>
</dbReference>
<keyword evidence="7" id="KW-1185">Reference proteome</keyword>
<dbReference type="InterPro" id="IPR036259">
    <property type="entry name" value="MFS_trans_sf"/>
</dbReference>
<feature type="transmembrane region" description="Helical" evidence="5">
    <location>
        <begin position="21"/>
        <end position="38"/>
    </location>
</feature>
<proteinExistence type="predicted"/>
<dbReference type="PANTHER" id="PTHR23514">
    <property type="entry name" value="BYPASS OF STOP CODON PROTEIN 6"/>
    <property type="match status" value="1"/>
</dbReference>
<gene>
    <name evidence="6" type="ORF">RAE19_14065</name>
</gene>